<dbReference type="InterPro" id="IPR024445">
    <property type="entry name" value="Tnp_ISXO2-like"/>
</dbReference>
<dbReference type="Proteomes" id="UP000594873">
    <property type="component" value="Chromosome"/>
</dbReference>
<sequence length="315" mass="35450">MTRKAPGRSDRAVTVIKLFQMFPDEATSRKWLENNRWPNGERHCPHCGSLKTSTVLNERPMPYHCGECRQYFSVKTGTVMQSSKVALQKWVIAMYLMSRSLKGVSSMQFYRDLGLTQKTAWLLAQKVRQGWIDGGGNLAGKVEVDETYIGGKERNKHGDERLKGGRGAVEKAAVIGAKERNGKVRASVIAKTKTASLDGFVRENVEPGATVFTDEHSGYRHFFASFTHRSVRHGVGEYVNGMAHTNGIESFWAMLKRGYKGTYHKMSAKHLSRYVVEFAGRHNFRDLDTLAQMTMLAKGLDGKRLRYNDLVADHG</sequence>
<dbReference type="EMBL" id="CP065592">
    <property type="protein sequence ID" value="QPQ54215.1"/>
    <property type="molecule type" value="Genomic_DNA"/>
</dbReference>
<name>A0A7T2GHZ0_9SPHN</name>
<keyword evidence="3" id="KW-1185">Reference proteome</keyword>
<dbReference type="SMART" id="SM01126">
    <property type="entry name" value="DDE_Tnp_IS1595"/>
    <property type="match status" value="1"/>
</dbReference>
<dbReference type="Pfam" id="PF12760">
    <property type="entry name" value="Zn_ribbon_IS1595"/>
    <property type="match status" value="1"/>
</dbReference>
<organism evidence="2 3">
    <name type="scientific">Allosphingosinicella flava</name>
    <dbReference type="NCBI Taxonomy" id="2771430"/>
    <lineage>
        <taxon>Bacteria</taxon>
        <taxon>Pseudomonadati</taxon>
        <taxon>Pseudomonadota</taxon>
        <taxon>Alphaproteobacteria</taxon>
        <taxon>Sphingomonadales</taxon>
        <taxon>Sphingomonadaceae</taxon>
        <taxon>Allosphingosinicella</taxon>
    </lineage>
</organism>
<dbReference type="RefSeq" id="WP_200970742.1">
    <property type="nucleotide sequence ID" value="NZ_CP065592.1"/>
</dbReference>
<proteinExistence type="predicted"/>
<dbReference type="NCBIfam" id="NF033547">
    <property type="entry name" value="transpos_IS1595"/>
    <property type="match status" value="1"/>
</dbReference>
<dbReference type="KEGG" id="sflv:IC614_07525"/>
<accession>A0A7T2GHZ0</accession>
<protein>
    <submittedName>
        <fullName evidence="2">IS1595 family transposase</fullName>
    </submittedName>
</protein>
<gene>
    <name evidence="2" type="ORF">IC614_07525</name>
</gene>
<reference evidence="2 3" key="1">
    <citation type="submission" date="2020-11" db="EMBL/GenBank/DDBJ databases">
        <title>Genome seq and assembly of Sphingosinicella sp.</title>
        <authorList>
            <person name="Chhetri G."/>
        </authorList>
    </citation>
    <scope>NUCLEOTIDE SEQUENCE [LARGE SCALE GENOMIC DNA]</scope>
    <source>
        <strain evidence="2 3">UDD2</strain>
    </source>
</reference>
<evidence type="ECO:0000259" key="1">
    <source>
        <dbReference type="SMART" id="SM01126"/>
    </source>
</evidence>
<dbReference type="PANTHER" id="PTHR47163">
    <property type="entry name" value="DDE_TNP_IS1595 DOMAIN-CONTAINING PROTEIN"/>
    <property type="match status" value="1"/>
</dbReference>
<dbReference type="AlphaFoldDB" id="A0A7T2GHZ0"/>
<feature type="domain" description="ISXO2-like transposase" evidence="1">
    <location>
        <begin position="137"/>
        <end position="283"/>
    </location>
</feature>
<evidence type="ECO:0000313" key="2">
    <source>
        <dbReference type="EMBL" id="QPQ54215.1"/>
    </source>
</evidence>
<dbReference type="InterPro" id="IPR024442">
    <property type="entry name" value="Transposase_Zn_ribbon"/>
</dbReference>
<evidence type="ECO:0000313" key="3">
    <source>
        <dbReference type="Proteomes" id="UP000594873"/>
    </source>
</evidence>
<dbReference type="InterPro" id="IPR053164">
    <property type="entry name" value="IS1016-like_transposase"/>
</dbReference>
<dbReference type="PANTHER" id="PTHR47163:SF2">
    <property type="entry name" value="SI:DKEY-17M8.2"/>
    <property type="match status" value="1"/>
</dbReference>
<dbReference type="Pfam" id="PF12762">
    <property type="entry name" value="DDE_Tnp_IS1595"/>
    <property type="match status" value="1"/>
</dbReference>